<keyword evidence="1" id="KW-0812">Transmembrane</keyword>
<evidence type="ECO:0000256" key="1">
    <source>
        <dbReference type="SAM" id="Phobius"/>
    </source>
</evidence>
<evidence type="ECO:0000313" key="2">
    <source>
        <dbReference type="EMBL" id="NMB91801.1"/>
    </source>
</evidence>
<name>A0A7X9E7A3_UNCKA</name>
<dbReference type="AlphaFoldDB" id="A0A7X9E7A3"/>
<evidence type="ECO:0000313" key="3">
    <source>
        <dbReference type="Proteomes" id="UP000590542"/>
    </source>
</evidence>
<proteinExistence type="predicted"/>
<reference evidence="2 3" key="1">
    <citation type="journal article" date="2020" name="Biotechnol. Biofuels">
        <title>New insights from the biogas microbiome by comprehensive genome-resolved metagenomics of nearly 1600 species originating from multiple anaerobic digesters.</title>
        <authorList>
            <person name="Campanaro S."/>
            <person name="Treu L."/>
            <person name="Rodriguez-R L.M."/>
            <person name="Kovalovszki A."/>
            <person name="Ziels R.M."/>
            <person name="Maus I."/>
            <person name="Zhu X."/>
            <person name="Kougias P.G."/>
            <person name="Basile A."/>
            <person name="Luo G."/>
            <person name="Schluter A."/>
            <person name="Konstantinidis K.T."/>
            <person name="Angelidaki I."/>
        </authorList>
    </citation>
    <scope>NUCLEOTIDE SEQUENCE [LARGE SCALE GENOMIC DNA]</scope>
    <source>
        <strain evidence="2">AS27yjCOA_202</strain>
    </source>
</reference>
<gene>
    <name evidence="2" type="ORF">GYA37_03050</name>
</gene>
<dbReference type="Proteomes" id="UP000590542">
    <property type="component" value="Unassembled WGS sequence"/>
</dbReference>
<feature type="transmembrane region" description="Helical" evidence="1">
    <location>
        <begin position="6"/>
        <end position="26"/>
    </location>
</feature>
<keyword evidence="1" id="KW-1133">Transmembrane helix</keyword>
<dbReference type="EMBL" id="JAAZNV010000009">
    <property type="protein sequence ID" value="NMB91801.1"/>
    <property type="molecule type" value="Genomic_DNA"/>
</dbReference>
<comment type="caution">
    <text evidence="2">The sequence shown here is derived from an EMBL/GenBank/DDBJ whole genome shotgun (WGS) entry which is preliminary data.</text>
</comment>
<protein>
    <submittedName>
        <fullName evidence="2">Uncharacterized protein</fullName>
    </submittedName>
</protein>
<sequence>MRKSSFLPLALIVCTFLMLPVAFWFFNSKTNEGIVRGVETKSNLNGVVVKISSRYGTWEMSKYLCKSKEECLFSVSSGKSLDKVGGGVVENQDIEISYDQAWKDYSFLKVFVKPAWGSQAGQFNASIIKNSSQMSIESVSVDNYEYNIVIIPLEDLKNHLEGVIRFSSF</sequence>
<keyword evidence="1" id="KW-0472">Membrane</keyword>
<accession>A0A7X9E7A3</accession>
<organism evidence="2 3">
    <name type="scientific">candidate division WWE3 bacterium</name>
    <dbReference type="NCBI Taxonomy" id="2053526"/>
    <lineage>
        <taxon>Bacteria</taxon>
        <taxon>Katanobacteria</taxon>
    </lineage>
</organism>